<feature type="transmembrane region" description="Helical" evidence="2">
    <location>
        <begin position="152"/>
        <end position="175"/>
    </location>
</feature>
<proteinExistence type="predicted"/>
<gene>
    <name evidence="3" type="ORF">B0F90DRAFT_1816357</name>
</gene>
<sequence>MTLNDITIGDSSPLITYNTNIDRDASLRSHDFRVPSSYASGPASLHPTGILATMKSIPCGAEIVDVSSGSPSLVSAVPGFSVSSQVHIADRLIAAVTNHGQTFYSERTTLDPRVPLVLAYLSGATGAGLNVARPEHDGTSAPLTPPSLSRQGVTVAGILVASVSALLLLLLCCIIKRRRRRRRAAMLQTWNYDVEDGANRGTLFASHSSDVGHAKSSPAPSVSGASSSETVVSEEDNRAPTQPPRLLLRPEGAGREVQVQMQPGGDYSFEVAKSKSLKSKSKTVRFAGRNSRVQSMLPNPWESEEKPNNAAFEEILFQLPAIPAVAAATLSSPARPVNALNPAGLPGLPRTPRVFLNLELTSPISTNFAVRGSGVDDSQR</sequence>
<evidence type="ECO:0000256" key="2">
    <source>
        <dbReference type="SAM" id="Phobius"/>
    </source>
</evidence>
<comment type="caution">
    <text evidence="3">The sequence shown here is derived from an EMBL/GenBank/DDBJ whole genome shotgun (WGS) entry which is preliminary data.</text>
</comment>
<protein>
    <submittedName>
        <fullName evidence="3">Uncharacterized protein</fullName>
    </submittedName>
</protein>
<dbReference type="AlphaFoldDB" id="A0AAD4M607"/>
<feature type="compositionally biased region" description="Low complexity" evidence="1">
    <location>
        <begin position="216"/>
        <end position="231"/>
    </location>
</feature>
<organism evidence="3 4">
    <name type="scientific">Multifurca ochricompacta</name>
    <dbReference type="NCBI Taxonomy" id="376703"/>
    <lineage>
        <taxon>Eukaryota</taxon>
        <taxon>Fungi</taxon>
        <taxon>Dikarya</taxon>
        <taxon>Basidiomycota</taxon>
        <taxon>Agaricomycotina</taxon>
        <taxon>Agaricomycetes</taxon>
        <taxon>Russulales</taxon>
        <taxon>Russulaceae</taxon>
        <taxon>Multifurca</taxon>
    </lineage>
</organism>
<keyword evidence="2" id="KW-0812">Transmembrane</keyword>
<dbReference type="EMBL" id="WTXG01000010">
    <property type="protein sequence ID" value="KAI0302803.1"/>
    <property type="molecule type" value="Genomic_DNA"/>
</dbReference>
<feature type="region of interest" description="Disordered" evidence="1">
    <location>
        <begin position="205"/>
        <end position="248"/>
    </location>
</feature>
<reference evidence="3" key="1">
    <citation type="journal article" date="2022" name="New Phytol.">
        <title>Evolutionary transition to the ectomycorrhizal habit in the genomes of a hyperdiverse lineage of mushroom-forming fungi.</title>
        <authorList>
            <person name="Looney B."/>
            <person name="Miyauchi S."/>
            <person name="Morin E."/>
            <person name="Drula E."/>
            <person name="Courty P.E."/>
            <person name="Kohler A."/>
            <person name="Kuo A."/>
            <person name="LaButti K."/>
            <person name="Pangilinan J."/>
            <person name="Lipzen A."/>
            <person name="Riley R."/>
            <person name="Andreopoulos W."/>
            <person name="He G."/>
            <person name="Johnson J."/>
            <person name="Nolan M."/>
            <person name="Tritt A."/>
            <person name="Barry K.W."/>
            <person name="Grigoriev I.V."/>
            <person name="Nagy L.G."/>
            <person name="Hibbett D."/>
            <person name="Henrissat B."/>
            <person name="Matheny P.B."/>
            <person name="Labbe J."/>
            <person name="Martin F.M."/>
        </authorList>
    </citation>
    <scope>NUCLEOTIDE SEQUENCE</scope>
    <source>
        <strain evidence="3">BPL690</strain>
    </source>
</reference>
<keyword evidence="2" id="KW-1133">Transmembrane helix</keyword>
<evidence type="ECO:0000313" key="4">
    <source>
        <dbReference type="Proteomes" id="UP001203297"/>
    </source>
</evidence>
<keyword evidence="4" id="KW-1185">Reference proteome</keyword>
<accession>A0AAD4M607</accession>
<evidence type="ECO:0000256" key="1">
    <source>
        <dbReference type="SAM" id="MobiDB-lite"/>
    </source>
</evidence>
<dbReference type="Proteomes" id="UP001203297">
    <property type="component" value="Unassembled WGS sequence"/>
</dbReference>
<evidence type="ECO:0000313" key="3">
    <source>
        <dbReference type="EMBL" id="KAI0302803.1"/>
    </source>
</evidence>
<name>A0AAD4M607_9AGAM</name>
<keyword evidence="2" id="KW-0472">Membrane</keyword>